<gene>
    <name evidence="1" type="ordered locus">BDI_0906</name>
</gene>
<organism evidence="1 2">
    <name type="scientific">Parabacteroides distasonis (strain ATCC 8503 / DSM 20701 / CIP 104284 / JCM 5825 / NCTC 11152)</name>
    <dbReference type="NCBI Taxonomy" id="435591"/>
    <lineage>
        <taxon>Bacteria</taxon>
        <taxon>Pseudomonadati</taxon>
        <taxon>Bacteroidota</taxon>
        <taxon>Bacteroidia</taxon>
        <taxon>Bacteroidales</taxon>
        <taxon>Tannerellaceae</taxon>
        <taxon>Parabacteroides</taxon>
    </lineage>
</organism>
<dbReference type="RefSeq" id="WP_011966238.1">
    <property type="nucleotide sequence ID" value="NC_009615.1"/>
</dbReference>
<dbReference type="EMBL" id="CP000140">
    <property type="protein sequence ID" value="ABR42674.1"/>
    <property type="molecule type" value="Genomic_DNA"/>
</dbReference>
<dbReference type="PATRIC" id="fig|435591.13.peg.881"/>
<dbReference type="BioCyc" id="PDIS435591:G1G5A-937-MONOMER"/>
<name>A6LAG0_PARD8</name>
<dbReference type="InterPro" id="IPR010982">
    <property type="entry name" value="Lambda_DNA-bd_dom_sf"/>
</dbReference>
<sequence length="400" mass="46530">MMDEINIELQKVIDAAVKSSVDLQSVTSVRELYQKRKDELGLTDYQIQNLLGMDKNVLNPIIDGSAKFINVVSVIKLSHFLGVSVNDLIKIYVPEMRAEQIGDIQRAREAGYIVENFDTVTLTKIKFFKKKSSSKDMSQRIKDFFGFNTIYDYSETLVFPVFSKTKRNSNNLIRNFWVQSALTQFQQINNPNKYDRTSLIDLMPKIRPFTRDIENGLVQVAKALYKVGVTVIFQPSIEKLQIRGATFSCNKKPCIVLSDLQKNYPTLWFTLLHELHHVLYDFDEINKRVFHLSSGEGDIFLMNEERADNFATEYLLSEARLRYAIGYINSKKIIEQLAREWCVHSSIIYSIYCYKTNEWPKYQKYIPKMDDALSLLNTHPFEKETLLESVLQIKNLIYNI</sequence>
<dbReference type="HOGENOM" id="CLU_701605_0_0_10"/>
<evidence type="ECO:0000313" key="1">
    <source>
        <dbReference type="EMBL" id="ABR42674.1"/>
    </source>
</evidence>
<dbReference type="KEGG" id="pdi:BDI_0906"/>
<dbReference type="eggNOG" id="COG2856">
    <property type="taxonomic scope" value="Bacteria"/>
</dbReference>
<proteinExistence type="predicted"/>
<evidence type="ECO:0000313" key="2">
    <source>
        <dbReference type="Proteomes" id="UP000000566"/>
    </source>
</evidence>
<reference evidence="1 2" key="1">
    <citation type="journal article" date="2007" name="PLoS Biol.">
        <title>Evolution of symbiotic bacteria in the distal human intestine.</title>
        <authorList>
            <person name="Xu J."/>
            <person name="Mahowald M.A."/>
            <person name="Ley R.E."/>
            <person name="Lozupone C.A."/>
            <person name="Hamady M."/>
            <person name="Martens E.C."/>
            <person name="Henrissat B."/>
            <person name="Coutinho P.M."/>
            <person name="Minx P."/>
            <person name="Latreille P."/>
            <person name="Cordum H."/>
            <person name="Van Brunt A."/>
            <person name="Kim K."/>
            <person name="Fulton R.S."/>
            <person name="Fulton L.A."/>
            <person name="Clifton S.W."/>
            <person name="Wilson R.K."/>
            <person name="Knight R.D."/>
            <person name="Gordon J.I."/>
        </authorList>
    </citation>
    <scope>NUCLEOTIDE SEQUENCE [LARGE SCALE GENOMIC DNA]</scope>
    <source>
        <strain evidence="2">ATCC 8503 / DSM 20701 / CIP 104284 / JCM 5825 / NCTC 11152</strain>
    </source>
</reference>
<dbReference type="AlphaFoldDB" id="A6LAG0"/>
<dbReference type="STRING" id="435591.BDI_0906"/>
<dbReference type="GO" id="GO:0003677">
    <property type="term" value="F:DNA binding"/>
    <property type="evidence" value="ECO:0007669"/>
    <property type="project" value="InterPro"/>
</dbReference>
<protein>
    <submittedName>
        <fullName evidence="1">Putative plasmid maintenance system antidote protein</fullName>
    </submittedName>
</protein>
<accession>A6LAG0</accession>
<keyword evidence="2" id="KW-1185">Reference proteome</keyword>
<dbReference type="PaxDb" id="435591-BDI_0906"/>
<dbReference type="Gene3D" id="1.10.260.40">
    <property type="entry name" value="lambda repressor-like DNA-binding domains"/>
    <property type="match status" value="1"/>
</dbReference>
<dbReference type="Proteomes" id="UP000000566">
    <property type="component" value="Chromosome"/>
</dbReference>